<dbReference type="Pfam" id="PF22936">
    <property type="entry name" value="Pol_BBD"/>
    <property type="match status" value="1"/>
</dbReference>
<organism evidence="2 3">
    <name type="scientific">Araneus ventricosus</name>
    <name type="common">Orbweaver spider</name>
    <name type="synonym">Epeira ventricosa</name>
    <dbReference type="NCBI Taxonomy" id="182803"/>
    <lineage>
        <taxon>Eukaryota</taxon>
        <taxon>Metazoa</taxon>
        <taxon>Ecdysozoa</taxon>
        <taxon>Arthropoda</taxon>
        <taxon>Chelicerata</taxon>
        <taxon>Arachnida</taxon>
        <taxon>Araneae</taxon>
        <taxon>Araneomorphae</taxon>
        <taxon>Entelegynae</taxon>
        <taxon>Araneoidea</taxon>
        <taxon>Araneidae</taxon>
        <taxon>Araneus</taxon>
    </lineage>
</organism>
<evidence type="ECO:0000313" key="3">
    <source>
        <dbReference type="Proteomes" id="UP000499080"/>
    </source>
</evidence>
<dbReference type="InterPro" id="IPR054722">
    <property type="entry name" value="PolX-like_BBD"/>
</dbReference>
<dbReference type="OrthoDB" id="413361at2759"/>
<sequence>MCNKGEWFEEIKQFSGTVACAPKNVLKVEGIGTVPGTLNGRKVILTDVLYVPELNGQLISVKNIQKTGYSVIFKNDVAFIEKSREKFKFARLNEKGQYVSQFEPTKASTYFVNHSAELWHRRMGHSSNITSIKRNGFASF</sequence>
<reference evidence="2 3" key="1">
    <citation type="journal article" date="2019" name="Sci. Rep.">
        <title>Orb-weaving spider Araneus ventricosus genome elucidates the spidroin gene catalogue.</title>
        <authorList>
            <person name="Kono N."/>
            <person name="Nakamura H."/>
            <person name="Ohtoshi R."/>
            <person name="Moran D.A.P."/>
            <person name="Shinohara A."/>
            <person name="Yoshida Y."/>
            <person name="Fujiwara M."/>
            <person name="Mori M."/>
            <person name="Tomita M."/>
            <person name="Arakawa K."/>
        </authorList>
    </citation>
    <scope>NUCLEOTIDE SEQUENCE [LARGE SCALE GENOMIC DNA]</scope>
</reference>
<feature type="domain" description="Retrovirus-related Pol polyprotein from transposon TNT 1-94-like beta-barrel" evidence="1">
    <location>
        <begin position="1"/>
        <end position="69"/>
    </location>
</feature>
<dbReference type="AlphaFoldDB" id="A0A4Y2KRY1"/>
<keyword evidence="3" id="KW-1185">Reference proteome</keyword>
<evidence type="ECO:0000313" key="2">
    <source>
        <dbReference type="EMBL" id="GBN05324.1"/>
    </source>
</evidence>
<proteinExistence type="predicted"/>
<gene>
    <name evidence="2" type="ORF">AVEN_116039_1</name>
</gene>
<dbReference type="Proteomes" id="UP000499080">
    <property type="component" value="Unassembled WGS sequence"/>
</dbReference>
<accession>A0A4Y2KRY1</accession>
<name>A0A4Y2KRY1_ARAVE</name>
<comment type="caution">
    <text evidence="2">The sequence shown here is derived from an EMBL/GenBank/DDBJ whole genome shotgun (WGS) entry which is preliminary data.</text>
</comment>
<evidence type="ECO:0000259" key="1">
    <source>
        <dbReference type="Pfam" id="PF22936"/>
    </source>
</evidence>
<protein>
    <recommendedName>
        <fullName evidence="1">Retrovirus-related Pol polyprotein from transposon TNT 1-94-like beta-barrel domain-containing protein</fullName>
    </recommendedName>
</protein>
<dbReference type="EMBL" id="BGPR01004958">
    <property type="protein sequence ID" value="GBN05324.1"/>
    <property type="molecule type" value="Genomic_DNA"/>
</dbReference>